<gene>
    <name evidence="11" type="ORF">P73_4032</name>
</gene>
<evidence type="ECO:0000256" key="6">
    <source>
        <dbReference type="ARBA" id="ARBA00022927"/>
    </source>
</evidence>
<dbReference type="HOGENOM" id="CLU_028518_1_1_5"/>
<protein>
    <submittedName>
        <fullName evidence="11">ABC transporter permease</fullName>
    </submittedName>
</protein>
<evidence type="ECO:0000256" key="2">
    <source>
        <dbReference type="ARBA" id="ARBA00022448"/>
    </source>
</evidence>
<dbReference type="RefSeq" id="WP_052453462.1">
    <property type="nucleotide sequence ID" value="NZ_CP004393.1"/>
</dbReference>
<dbReference type="SUPFAM" id="SSF161098">
    <property type="entry name" value="MetI-like"/>
    <property type="match status" value="1"/>
</dbReference>
<dbReference type="KEGG" id="cid:P73_4032"/>
<keyword evidence="6" id="KW-0653">Protein transport</keyword>
<dbReference type="PROSITE" id="PS50928">
    <property type="entry name" value="ABC_TM1"/>
    <property type="match status" value="1"/>
</dbReference>
<sequence length="290" mass="30628">MFDAVAPVETRLGWIRLLLRNPNALAGLGLLALIVALAGLADVLTPGSPMALVGRPLQWPNQNPAFPLGTDSLGRDVLAGLLHGARVSLFVGITSAVIALAIGVTVGGISGYAGGLVDDLIVRLIEIFQTIPHFVLLVVLVAFVQPSVATVITGIALVSWDNIARLTRAEVRSLRQREFVAAARASGFGPVHILWREILPNALPPLIVAVSITIASAVLMESALSFMGLGDPNAMTWGTMIGIGREYVRSEWFLTVIPGLAIVLTVLAFNLIGDGLNDALNPRLRHGGRP</sequence>
<evidence type="ECO:0000256" key="9">
    <source>
        <dbReference type="RuleBase" id="RU363032"/>
    </source>
</evidence>
<dbReference type="PANTHER" id="PTHR43386">
    <property type="entry name" value="OLIGOPEPTIDE TRANSPORT SYSTEM PERMEASE PROTEIN APPC"/>
    <property type="match status" value="1"/>
</dbReference>
<feature type="transmembrane region" description="Helical" evidence="9">
    <location>
        <begin position="251"/>
        <end position="272"/>
    </location>
</feature>
<feature type="domain" description="ABC transmembrane type-1" evidence="10">
    <location>
        <begin position="85"/>
        <end position="273"/>
    </location>
</feature>
<evidence type="ECO:0000256" key="8">
    <source>
        <dbReference type="ARBA" id="ARBA00023136"/>
    </source>
</evidence>
<evidence type="ECO:0000256" key="5">
    <source>
        <dbReference type="ARBA" id="ARBA00022856"/>
    </source>
</evidence>
<name>A0A0B5E8V8_9RHOB</name>
<keyword evidence="3" id="KW-1003">Cell membrane</keyword>
<feature type="transmembrane region" description="Helical" evidence="9">
    <location>
        <begin position="207"/>
        <end position="230"/>
    </location>
</feature>
<dbReference type="Proteomes" id="UP000031521">
    <property type="component" value="Chromosome"/>
</dbReference>
<keyword evidence="12" id="KW-1185">Reference proteome</keyword>
<dbReference type="GO" id="GO:0055085">
    <property type="term" value="P:transmembrane transport"/>
    <property type="evidence" value="ECO:0007669"/>
    <property type="project" value="InterPro"/>
</dbReference>
<evidence type="ECO:0000313" key="12">
    <source>
        <dbReference type="Proteomes" id="UP000031521"/>
    </source>
</evidence>
<feature type="transmembrane region" description="Helical" evidence="9">
    <location>
        <begin position="89"/>
        <end position="114"/>
    </location>
</feature>
<comment type="subcellular location">
    <subcellularLocation>
        <location evidence="1 9">Cell membrane</location>
        <topology evidence="1 9">Multi-pass membrane protein</topology>
    </subcellularLocation>
</comment>
<dbReference type="Pfam" id="PF00528">
    <property type="entry name" value="BPD_transp_1"/>
    <property type="match status" value="1"/>
</dbReference>
<organism evidence="11 12">
    <name type="scientific">Celeribacter indicus</name>
    <dbReference type="NCBI Taxonomy" id="1208324"/>
    <lineage>
        <taxon>Bacteria</taxon>
        <taxon>Pseudomonadati</taxon>
        <taxon>Pseudomonadota</taxon>
        <taxon>Alphaproteobacteria</taxon>
        <taxon>Rhodobacterales</taxon>
        <taxon>Roseobacteraceae</taxon>
        <taxon>Celeribacter</taxon>
    </lineage>
</organism>
<evidence type="ECO:0000256" key="7">
    <source>
        <dbReference type="ARBA" id="ARBA00022989"/>
    </source>
</evidence>
<keyword evidence="7 9" id="KW-1133">Transmembrane helix</keyword>
<feature type="transmembrane region" description="Helical" evidence="9">
    <location>
        <begin position="24"/>
        <end position="45"/>
    </location>
</feature>
<feature type="transmembrane region" description="Helical" evidence="9">
    <location>
        <begin position="134"/>
        <end position="158"/>
    </location>
</feature>
<evidence type="ECO:0000259" key="10">
    <source>
        <dbReference type="PROSITE" id="PS50928"/>
    </source>
</evidence>
<dbReference type="EMBL" id="CP004393">
    <property type="protein sequence ID" value="AJE48747.1"/>
    <property type="molecule type" value="Genomic_DNA"/>
</dbReference>
<comment type="similarity">
    <text evidence="9">Belongs to the binding-protein-dependent transport system permease family.</text>
</comment>
<reference evidence="11 12" key="1">
    <citation type="journal article" date="2014" name="Int. J. Syst. Evol. Microbiol.">
        <title>Celeribacter indicus sp. nov., a polycyclic aromatic hydrocarbon-degrading bacterium from deep-sea sediment and reclassification of Huaishuia halophila as Celeribacter halophilus comb. nov.</title>
        <authorList>
            <person name="Lai Q."/>
            <person name="Cao J."/>
            <person name="Yuan J."/>
            <person name="Li F."/>
            <person name="Shao Z."/>
        </authorList>
    </citation>
    <scope>NUCLEOTIDE SEQUENCE [LARGE SCALE GENOMIC DNA]</scope>
    <source>
        <strain evidence="11">P73</strain>
    </source>
</reference>
<keyword evidence="8 9" id="KW-0472">Membrane</keyword>
<dbReference type="AlphaFoldDB" id="A0A0B5E8V8"/>
<evidence type="ECO:0000256" key="4">
    <source>
        <dbReference type="ARBA" id="ARBA00022692"/>
    </source>
</evidence>
<dbReference type="OrthoDB" id="9766870at2"/>
<dbReference type="CDD" id="cd06261">
    <property type="entry name" value="TM_PBP2"/>
    <property type="match status" value="1"/>
</dbReference>
<dbReference type="GO" id="GO:0015833">
    <property type="term" value="P:peptide transport"/>
    <property type="evidence" value="ECO:0007669"/>
    <property type="project" value="UniProtKB-KW"/>
</dbReference>
<dbReference type="InterPro" id="IPR050366">
    <property type="entry name" value="BP-dependent_transpt_permease"/>
</dbReference>
<evidence type="ECO:0000256" key="1">
    <source>
        <dbReference type="ARBA" id="ARBA00004651"/>
    </source>
</evidence>
<dbReference type="GO" id="GO:0005886">
    <property type="term" value="C:plasma membrane"/>
    <property type="evidence" value="ECO:0007669"/>
    <property type="project" value="UniProtKB-SubCell"/>
</dbReference>
<dbReference type="PANTHER" id="PTHR43386:SF1">
    <property type="entry name" value="D,D-DIPEPTIDE TRANSPORT SYSTEM PERMEASE PROTEIN DDPC-RELATED"/>
    <property type="match status" value="1"/>
</dbReference>
<keyword evidence="5" id="KW-0571">Peptide transport</keyword>
<accession>A0A0B5E8V8</accession>
<proteinExistence type="inferred from homology"/>
<evidence type="ECO:0000313" key="11">
    <source>
        <dbReference type="EMBL" id="AJE48747.1"/>
    </source>
</evidence>
<evidence type="ECO:0000256" key="3">
    <source>
        <dbReference type="ARBA" id="ARBA00022475"/>
    </source>
</evidence>
<dbReference type="GO" id="GO:0015031">
    <property type="term" value="P:protein transport"/>
    <property type="evidence" value="ECO:0007669"/>
    <property type="project" value="UniProtKB-KW"/>
</dbReference>
<keyword evidence="4 9" id="KW-0812">Transmembrane</keyword>
<dbReference type="InterPro" id="IPR000515">
    <property type="entry name" value="MetI-like"/>
</dbReference>
<dbReference type="InterPro" id="IPR035906">
    <property type="entry name" value="MetI-like_sf"/>
</dbReference>
<dbReference type="Gene3D" id="1.10.3720.10">
    <property type="entry name" value="MetI-like"/>
    <property type="match status" value="1"/>
</dbReference>
<keyword evidence="2 9" id="KW-0813">Transport</keyword>
<dbReference type="STRING" id="1208324.P73_4032"/>